<feature type="chain" id="PRO_5007863778" evidence="1">
    <location>
        <begin position="19"/>
        <end position="85"/>
    </location>
</feature>
<reference evidence="2 3" key="1">
    <citation type="journal article" date="2016" name="Mol. Biol. Evol.">
        <title>Comparative Genomics of Early-Diverging Mushroom-Forming Fungi Provides Insights into the Origins of Lignocellulose Decay Capabilities.</title>
        <authorList>
            <person name="Nagy L.G."/>
            <person name="Riley R."/>
            <person name="Tritt A."/>
            <person name="Adam C."/>
            <person name="Daum C."/>
            <person name="Floudas D."/>
            <person name="Sun H."/>
            <person name="Yadav J.S."/>
            <person name="Pangilinan J."/>
            <person name="Larsson K.H."/>
            <person name="Matsuura K."/>
            <person name="Barry K."/>
            <person name="Labutti K."/>
            <person name="Kuo R."/>
            <person name="Ohm R.A."/>
            <person name="Bhattacharya S.S."/>
            <person name="Shirouzu T."/>
            <person name="Yoshinaga Y."/>
            <person name="Martin F.M."/>
            <person name="Grigoriev I.V."/>
            <person name="Hibbett D.S."/>
        </authorList>
    </citation>
    <scope>NUCLEOTIDE SEQUENCE [LARGE SCALE GENOMIC DNA]</scope>
    <source>
        <strain evidence="2 3">HHB12029</strain>
    </source>
</reference>
<accession>A0A165P8D7</accession>
<evidence type="ECO:0000313" key="2">
    <source>
        <dbReference type="EMBL" id="KZW01791.1"/>
    </source>
</evidence>
<keyword evidence="3" id="KW-1185">Reference proteome</keyword>
<gene>
    <name evidence="2" type="ORF">EXIGLDRAFT_760401</name>
</gene>
<dbReference type="Proteomes" id="UP000077266">
    <property type="component" value="Unassembled WGS sequence"/>
</dbReference>
<dbReference type="EMBL" id="KV425891">
    <property type="protein sequence ID" value="KZW01791.1"/>
    <property type="molecule type" value="Genomic_DNA"/>
</dbReference>
<organism evidence="2 3">
    <name type="scientific">Exidia glandulosa HHB12029</name>
    <dbReference type="NCBI Taxonomy" id="1314781"/>
    <lineage>
        <taxon>Eukaryota</taxon>
        <taxon>Fungi</taxon>
        <taxon>Dikarya</taxon>
        <taxon>Basidiomycota</taxon>
        <taxon>Agaricomycotina</taxon>
        <taxon>Agaricomycetes</taxon>
        <taxon>Auriculariales</taxon>
        <taxon>Exidiaceae</taxon>
        <taxon>Exidia</taxon>
    </lineage>
</organism>
<evidence type="ECO:0000313" key="3">
    <source>
        <dbReference type="Proteomes" id="UP000077266"/>
    </source>
</evidence>
<name>A0A165P8D7_EXIGL</name>
<proteinExistence type="predicted"/>
<evidence type="ECO:0000256" key="1">
    <source>
        <dbReference type="SAM" id="SignalP"/>
    </source>
</evidence>
<feature type="signal peptide" evidence="1">
    <location>
        <begin position="1"/>
        <end position="18"/>
    </location>
</feature>
<sequence length="85" mass="9395">MFSVSLVVAVAALASARATKQPDNPWCPAHNWTPEQTKDKRGCYALNPTYPVHIKQQDLTITDVSGAVVSHQVKDHLAPLENFRI</sequence>
<dbReference type="AlphaFoldDB" id="A0A165P8D7"/>
<keyword evidence="1" id="KW-0732">Signal</keyword>
<protein>
    <submittedName>
        <fullName evidence="2">Uncharacterized protein</fullName>
    </submittedName>
</protein>
<dbReference type="InParanoid" id="A0A165P8D7"/>